<dbReference type="Gene3D" id="3.30.160.60">
    <property type="entry name" value="Classic Zinc Finger"/>
    <property type="match status" value="7"/>
</dbReference>
<evidence type="ECO:0000313" key="8">
    <source>
        <dbReference type="EMBL" id="PIK52325.1"/>
    </source>
</evidence>
<evidence type="ECO:0000256" key="1">
    <source>
        <dbReference type="ARBA" id="ARBA00022723"/>
    </source>
</evidence>
<organism evidence="8 9">
    <name type="scientific">Stichopus japonicus</name>
    <name type="common">Sea cucumber</name>
    <dbReference type="NCBI Taxonomy" id="307972"/>
    <lineage>
        <taxon>Eukaryota</taxon>
        <taxon>Metazoa</taxon>
        <taxon>Echinodermata</taxon>
        <taxon>Eleutherozoa</taxon>
        <taxon>Echinozoa</taxon>
        <taxon>Holothuroidea</taxon>
        <taxon>Aspidochirotacea</taxon>
        <taxon>Aspidochirotida</taxon>
        <taxon>Stichopodidae</taxon>
        <taxon>Apostichopus</taxon>
    </lineage>
</organism>
<feature type="compositionally biased region" description="Polar residues" evidence="6">
    <location>
        <begin position="338"/>
        <end position="350"/>
    </location>
</feature>
<feature type="domain" description="C2HC/C3H-type" evidence="7">
    <location>
        <begin position="491"/>
        <end position="519"/>
    </location>
</feature>
<evidence type="ECO:0000259" key="7">
    <source>
        <dbReference type="PROSITE" id="PS52027"/>
    </source>
</evidence>
<proteinExistence type="predicted"/>
<keyword evidence="9" id="KW-1185">Reference proteome</keyword>
<evidence type="ECO:0000313" key="9">
    <source>
        <dbReference type="Proteomes" id="UP000230750"/>
    </source>
</evidence>
<reference evidence="8 9" key="1">
    <citation type="journal article" date="2017" name="PLoS Biol.">
        <title>The sea cucumber genome provides insights into morphological evolution and visceral regeneration.</title>
        <authorList>
            <person name="Zhang X."/>
            <person name="Sun L."/>
            <person name="Yuan J."/>
            <person name="Sun Y."/>
            <person name="Gao Y."/>
            <person name="Zhang L."/>
            <person name="Li S."/>
            <person name="Dai H."/>
            <person name="Hamel J.F."/>
            <person name="Liu C."/>
            <person name="Yu Y."/>
            <person name="Liu S."/>
            <person name="Lin W."/>
            <person name="Guo K."/>
            <person name="Jin S."/>
            <person name="Xu P."/>
            <person name="Storey K.B."/>
            <person name="Huan P."/>
            <person name="Zhang T."/>
            <person name="Zhou Y."/>
            <person name="Zhang J."/>
            <person name="Lin C."/>
            <person name="Li X."/>
            <person name="Xing L."/>
            <person name="Huo D."/>
            <person name="Sun M."/>
            <person name="Wang L."/>
            <person name="Mercier A."/>
            <person name="Li F."/>
            <person name="Yang H."/>
            <person name="Xiang J."/>
        </authorList>
    </citation>
    <scope>NUCLEOTIDE SEQUENCE [LARGE SCALE GENOMIC DNA]</scope>
    <source>
        <strain evidence="8">Shaxun</strain>
        <tissue evidence="8">Muscle</tissue>
    </source>
</reference>
<keyword evidence="3 5" id="KW-0863">Zinc-finger</keyword>
<evidence type="ECO:0000256" key="5">
    <source>
        <dbReference type="PROSITE-ProRule" id="PRU01371"/>
    </source>
</evidence>
<dbReference type="STRING" id="307972.A0A2G8KWH7"/>
<keyword evidence="2" id="KW-0677">Repeat</keyword>
<dbReference type="Proteomes" id="UP000230750">
    <property type="component" value="Unassembled WGS sequence"/>
</dbReference>
<dbReference type="PANTHER" id="PTHR13555">
    <property type="entry name" value="C2H2 ZINC FINGER CGI-62-RELATED"/>
    <property type="match status" value="1"/>
</dbReference>
<feature type="region of interest" description="Disordered" evidence="6">
    <location>
        <begin position="22"/>
        <end position="79"/>
    </location>
</feature>
<name>A0A2G8KWH7_STIJA</name>
<protein>
    <submittedName>
        <fullName evidence="8">Putative zinc finger protein</fullName>
    </submittedName>
</protein>
<evidence type="ECO:0000256" key="6">
    <source>
        <dbReference type="SAM" id="MobiDB-lite"/>
    </source>
</evidence>
<evidence type="ECO:0000256" key="4">
    <source>
        <dbReference type="ARBA" id="ARBA00022833"/>
    </source>
</evidence>
<dbReference type="EMBL" id="MRZV01000334">
    <property type="protein sequence ID" value="PIK52325.1"/>
    <property type="molecule type" value="Genomic_DNA"/>
</dbReference>
<gene>
    <name evidence="8" type="ORF">BSL78_10781</name>
</gene>
<keyword evidence="4" id="KW-0862">Zinc</keyword>
<dbReference type="OrthoDB" id="265955at2759"/>
<sequence>MSAQLSPCSKCGLTFLPERVKIHERTCGKAGTTSSRNKSLRKPEPSDNPLHKSWPQNGTPSPLLEKRKRSSTATLSRPSSVTLLQEDNVTVRDLSSFSLGQVRGNKDTLQTTKNGQGMKLAAVKNPPRLKLKVTSTSDCVAFPRRPPSVVCYICGREFGSKSITIHEPQCLEKWKIENRSLPKNLRRKLPKRPVPLDSSGSDIHLYNDSASRAAAAQLIPCHNCGRTFAPDRLPVHQRSCKPNSGKVGKCLPSESNLQSWGMSPVPPKETMQKKSTIASSSSFSPPKPQFLVCYICSRDFGSKSLAVHEPQCLKKWHVQNKRLPKELRRAQPRKPEAISTTTKHSNLNDRSNANSAALETYKSNLVPCQLCGRKFSPDRIEKHASVCASKGSSSVTGDSDQSIHPKISKNVIKRPRTIICYICGREFGSKSISIHEPQCLKKWHIENGKLPSNLQRPEPMKPEVRPIQGVQGNASYVEAMNEAAWGAAQANLVPCPTCARTFLPDRLIVHQRSCKPKFK</sequence>
<feature type="domain" description="C2HC/C3H-type" evidence="7">
    <location>
        <begin position="147"/>
        <end position="176"/>
    </location>
</feature>
<feature type="domain" description="C2HC/C3H-type" evidence="7">
    <location>
        <begin position="289"/>
        <end position="318"/>
    </location>
</feature>
<dbReference type="InterPro" id="IPR026319">
    <property type="entry name" value="ZC2HC1A/B-like"/>
</dbReference>
<dbReference type="GO" id="GO:0008270">
    <property type="term" value="F:zinc ion binding"/>
    <property type="evidence" value="ECO:0007669"/>
    <property type="project" value="UniProtKB-KW"/>
</dbReference>
<dbReference type="PANTHER" id="PTHR13555:SF66">
    <property type="entry name" value="ZINC FINGER PROTEIN 474"/>
    <property type="match status" value="1"/>
</dbReference>
<feature type="domain" description="C2HC/C3H-type" evidence="7">
    <location>
        <begin position="416"/>
        <end position="445"/>
    </location>
</feature>
<dbReference type="PROSITE" id="PS52027">
    <property type="entry name" value="ZF_C2HC_C3H"/>
    <property type="match status" value="7"/>
</dbReference>
<dbReference type="InterPro" id="IPR049899">
    <property type="entry name" value="Znf_C2HC_C3H"/>
</dbReference>
<dbReference type="Pfam" id="PF13913">
    <property type="entry name" value="zf-C2HC_2"/>
    <property type="match status" value="7"/>
</dbReference>
<keyword evidence="1" id="KW-0479">Metal-binding</keyword>
<feature type="region of interest" description="Disordered" evidence="6">
    <location>
        <begin position="328"/>
        <end position="350"/>
    </location>
</feature>
<evidence type="ECO:0000256" key="2">
    <source>
        <dbReference type="ARBA" id="ARBA00022737"/>
    </source>
</evidence>
<feature type="domain" description="C2HC/C3H-type" evidence="7">
    <location>
        <begin position="364"/>
        <end position="393"/>
    </location>
</feature>
<dbReference type="AlphaFoldDB" id="A0A2G8KWH7"/>
<feature type="domain" description="C2HC/C3H-type" evidence="7">
    <location>
        <begin position="4"/>
        <end position="33"/>
    </location>
</feature>
<evidence type="ECO:0000256" key="3">
    <source>
        <dbReference type="ARBA" id="ARBA00022771"/>
    </source>
</evidence>
<feature type="domain" description="C2HC/C3H-type" evidence="7">
    <location>
        <begin position="217"/>
        <end position="246"/>
    </location>
</feature>
<accession>A0A2G8KWH7</accession>
<comment type="caution">
    <text evidence="8">The sequence shown here is derived from an EMBL/GenBank/DDBJ whole genome shotgun (WGS) entry which is preliminary data.</text>
</comment>